<dbReference type="InterPro" id="IPR028082">
    <property type="entry name" value="Peripla_BP_I"/>
</dbReference>
<comment type="caution">
    <text evidence="5">The sequence shown here is derived from an EMBL/GenBank/DDBJ whole genome shotgun (WGS) entry which is preliminary data.</text>
</comment>
<dbReference type="PANTHER" id="PTHR30483:SF6">
    <property type="entry name" value="PERIPLASMIC BINDING PROTEIN OF ABC TRANSPORTER FOR NATURAL AMINO ACIDS"/>
    <property type="match status" value="1"/>
</dbReference>
<dbReference type="AlphaFoldDB" id="W4LBA4"/>
<evidence type="ECO:0000256" key="2">
    <source>
        <dbReference type="ARBA" id="ARBA00022729"/>
    </source>
</evidence>
<dbReference type="Pfam" id="PF13458">
    <property type="entry name" value="Peripla_BP_6"/>
    <property type="match status" value="1"/>
</dbReference>
<feature type="signal peptide" evidence="3">
    <location>
        <begin position="1"/>
        <end position="26"/>
    </location>
</feature>
<name>W4LBA4_ENTF1</name>
<dbReference type="HOGENOM" id="CLU_027128_1_2_7"/>
<feature type="domain" description="Leucine-binding protein" evidence="4">
    <location>
        <begin position="31"/>
        <end position="369"/>
    </location>
</feature>
<comment type="similarity">
    <text evidence="1">Belongs to the leucine-binding protein family.</text>
</comment>
<dbReference type="CDD" id="cd06345">
    <property type="entry name" value="PBP1_ABC_ligand_binding-like"/>
    <property type="match status" value="1"/>
</dbReference>
<evidence type="ECO:0000256" key="1">
    <source>
        <dbReference type="ARBA" id="ARBA00010062"/>
    </source>
</evidence>
<keyword evidence="2 3" id="KW-0732">Signal</keyword>
<accession>W4LBA4</accession>
<dbReference type="InterPro" id="IPR051010">
    <property type="entry name" value="BCAA_transport"/>
</dbReference>
<dbReference type="PANTHER" id="PTHR30483">
    <property type="entry name" value="LEUCINE-SPECIFIC-BINDING PROTEIN"/>
    <property type="match status" value="1"/>
</dbReference>
<evidence type="ECO:0000313" key="5">
    <source>
        <dbReference type="EMBL" id="ETW95010.1"/>
    </source>
</evidence>
<organism evidence="5 6">
    <name type="scientific">Entotheonella factor</name>
    <dbReference type="NCBI Taxonomy" id="1429438"/>
    <lineage>
        <taxon>Bacteria</taxon>
        <taxon>Pseudomonadati</taxon>
        <taxon>Nitrospinota/Tectimicrobiota group</taxon>
        <taxon>Candidatus Tectimicrobiota</taxon>
        <taxon>Candidatus Entotheonellia</taxon>
        <taxon>Candidatus Entotheonellales</taxon>
        <taxon>Candidatus Entotheonellaceae</taxon>
        <taxon>Candidatus Entotheonella</taxon>
    </lineage>
</organism>
<proteinExistence type="inferred from homology"/>
<protein>
    <recommendedName>
        <fullName evidence="4">Leucine-binding protein domain-containing protein</fullName>
    </recommendedName>
</protein>
<evidence type="ECO:0000259" key="4">
    <source>
        <dbReference type="Pfam" id="PF13458"/>
    </source>
</evidence>
<evidence type="ECO:0000256" key="3">
    <source>
        <dbReference type="SAM" id="SignalP"/>
    </source>
</evidence>
<dbReference type="Gene3D" id="3.40.50.2300">
    <property type="match status" value="2"/>
</dbReference>
<dbReference type="EMBL" id="AZHW01000967">
    <property type="protein sequence ID" value="ETW95010.1"/>
    <property type="molecule type" value="Genomic_DNA"/>
</dbReference>
<gene>
    <name evidence="5" type="ORF">ETSY1_32410</name>
</gene>
<keyword evidence="6" id="KW-1185">Reference proteome</keyword>
<dbReference type="InterPro" id="IPR028081">
    <property type="entry name" value="Leu-bd"/>
</dbReference>
<sequence>MKRIRLQSCALFLGMVLALALAPVHAQDDVIRVGAVAPLSSPGSYQQGKELLLGLQWAVDDVNAKGGLMGKQVELFVEDSQGKPPEGAKAVEKLITKDKVVGIAGEYHSSVCNAEIEVFHRYGIPFVIGSCWFDGLTAKGYPEVYRTSVFNSKQAENIAGLIKANGIKKVAALVEDTDYGIGIAENIKTMMKVLEVDAEFDFEVVEKTSKDFVPILLKYKTRVKPDMLVVAVTQPGGFLLLKQAHEIHFAPSPSTMVLDGTCTAQNAEVFWSALKDAGQYIMMACPYSSSVQVTELGEAIKKRYIDQFKREPNYLPLQGYDAMLTLLSAIEAAGSTDSKAIIAELDKTNLTGTRGDITFSKEKGVWHNQWKAVPAFIFQYTEAGQSPADAAILYPPKYANAGIAKPEK</sequence>
<dbReference type="SUPFAM" id="SSF53822">
    <property type="entry name" value="Periplasmic binding protein-like I"/>
    <property type="match status" value="1"/>
</dbReference>
<dbReference type="Proteomes" id="UP000019141">
    <property type="component" value="Unassembled WGS sequence"/>
</dbReference>
<evidence type="ECO:0000313" key="6">
    <source>
        <dbReference type="Proteomes" id="UP000019141"/>
    </source>
</evidence>
<reference evidence="5 6" key="1">
    <citation type="journal article" date="2014" name="Nature">
        <title>An environmental bacterial taxon with a large and distinct metabolic repertoire.</title>
        <authorList>
            <person name="Wilson M.C."/>
            <person name="Mori T."/>
            <person name="Ruckert C."/>
            <person name="Uria A.R."/>
            <person name="Helf M.J."/>
            <person name="Takada K."/>
            <person name="Gernert C."/>
            <person name="Steffens U.A."/>
            <person name="Heycke N."/>
            <person name="Schmitt S."/>
            <person name="Rinke C."/>
            <person name="Helfrich E.J."/>
            <person name="Brachmann A.O."/>
            <person name="Gurgui C."/>
            <person name="Wakimoto T."/>
            <person name="Kracht M."/>
            <person name="Crusemann M."/>
            <person name="Hentschel U."/>
            <person name="Abe I."/>
            <person name="Matsunaga S."/>
            <person name="Kalinowski J."/>
            <person name="Takeyama H."/>
            <person name="Piel J."/>
        </authorList>
    </citation>
    <scope>NUCLEOTIDE SEQUENCE [LARGE SCALE GENOMIC DNA]</scope>
    <source>
        <strain evidence="6">TSY1</strain>
    </source>
</reference>
<feature type="chain" id="PRO_5004845718" description="Leucine-binding protein domain-containing protein" evidence="3">
    <location>
        <begin position="27"/>
        <end position="408"/>
    </location>
</feature>